<evidence type="ECO:0000313" key="1">
    <source>
        <dbReference type="EMBL" id="EDT00041.1"/>
    </source>
</evidence>
<reference evidence="1 2" key="1">
    <citation type="submission" date="2008-03" db="EMBL/GenBank/DDBJ databases">
        <title>Sequencing of the draft genome and assembly of Burkholderia ambifaria IOP40-10.</title>
        <authorList>
            <consortium name="US DOE Joint Genome Institute (JGI-PGF)"/>
            <person name="Copeland A."/>
            <person name="Lucas S."/>
            <person name="Lapidus A."/>
            <person name="Glavina del Rio T."/>
            <person name="Dalin E."/>
            <person name="Tice H."/>
            <person name="Bruce D."/>
            <person name="Goodwin L."/>
            <person name="Pitluck S."/>
            <person name="Larimer F."/>
            <person name="Land M.L."/>
            <person name="Hauser L."/>
            <person name="Tiedje J."/>
            <person name="Richardson P."/>
        </authorList>
    </citation>
    <scope>NUCLEOTIDE SEQUENCE [LARGE SCALE GENOMIC DNA]</scope>
    <source>
        <strain evidence="1 2">IOP40-10</strain>
    </source>
</reference>
<sequence>MPSSTIPPISIPRLSLVPVSVLRKLSKPLSWCAARDTICSEPSALWPVAMSTVPSDDSSLLSM</sequence>
<dbReference type="Proteomes" id="UP000005463">
    <property type="component" value="Unassembled WGS sequence"/>
</dbReference>
<comment type="caution">
    <text evidence="1">The sequence shown here is derived from an EMBL/GenBank/DDBJ whole genome shotgun (WGS) entry which is preliminary data.</text>
</comment>
<name>B1FQY1_9BURK</name>
<gene>
    <name evidence="1" type="ORF">BamIOP4010DRAFT_6442</name>
</gene>
<organism evidence="1 2">
    <name type="scientific">Burkholderia ambifaria IOP40-10</name>
    <dbReference type="NCBI Taxonomy" id="396596"/>
    <lineage>
        <taxon>Bacteria</taxon>
        <taxon>Pseudomonadati</taxon>
        <taxon>Pseudomonadota</taxon>
        <taxon>Betaproteobacteria</taxon>
        <taxon>Burkholderiales</taxon>
        <taxon>Burkholderiaceae</taxon>
        <taxon>Burkholderia</taxon>
        <taxon>Burkholderia cepacia complex</taxon>
    </lineage>
</organism>
<dbReference type="EMBL" id="ABLC01000359">
    <property type="protein sequence ID" value="EDT00041.1"/>
    <property type="molecule type" value="Genomic_DNA"/>
</dbReference>
<evidence type="ECO:0000313" key="2">
    <source>
        <dbReference type="Proteomes" id="UP000005463"/>
    </source>
</evidence>
<accession>B1FQY1</accession>
<protein>
    <submittedName>
        <fullName evidence="1">Uncharacterized protein</fullName>
    </submittedName>
</protein>
<dbReference type="AlphaFoldDB" id="B1FQY1"/>
<proteinExistence type="predicted"/>